<dbReference type="CDD" id="cd01392">
    <property type="entry name" value="HTH_LacI"/>
    <property type="match status" value="1"/>
</dbReference>
<dbReference type="SUPFAM" id="SSF53822">
    <property type="entry name" value="Periplasmic binding protein-like I"/>
    <property type="match status" value="1"/>
</dbReference>
<dbReference type="InterPro" id="IPR010982">
    <property type="entry name" value="Lambda_DNA-bd_dom_sf"/>
</dbReference>
<dbReference type="PANTHER" id="PTHR30146">
    <property type="entry name" value="LACI-RELATED TRANSCRIPTIONAL REPRESSOR"/>
    <property type="match status" value="1"/>
</dbReference>
<dbReference type="Gene3D" id="1.10.260.40">
    <property type="entry name" value="lambda repressor-like DNA-binding domains"/>
    <property type="match status" value="1"/>
</dbReference>
<organism evidence="5 6">
    <name type="scientific">Paenibacillus tyrfis</name>
    <dbReference type="NCBI Taxonomy" id="1501230"/>
    <lineage>
        <taxon>Bacteria</taxon>
        <taxon>Bacillati</taxon>
        <taxon>Bacillota</taxon>
        <taxon>Bacilli</taxon>
        <taxon>Bacillales</taxon>
        <taxon>Paenibacillaceae</taxon>
        <taxon>Paenibacillus</taxon>
    </lineage>
</organism>
<protein>
    <submittedName>
        <fullName evidence="5">LacI family transcriptional regulator</fullName>
    </submittedName>
</protein>
<dbReference type="Pfam" id="PF00356">
    <property type="entry name" value="LacI"/>
    <property type="match status" value="1"/>
</dbReference>
<dbReference type="SUPFAM" id="SSF47413">
    <property type="entry name" value="lambda repressor-like DNA-binding domains"/>
    <property type="match status" value="1"/>
</dbReference>
<keyword evidence="6" id="KW-1185">Reference proteome</keyword>
<sequence length="347" mass="38752">MGVKIKDVARVAGVSVTSVSRVLNKGEHVSEKLEKKVRQAIEQLNYSPSLIAKSLKRNKTNLIGVIIPDITSNFQATILSNIEETLGRRGYNLLVSNIVEDTDKVVKYLNVFQEMRVDGIVLMHEKLNDHIRLFLEKNQIPLVVHAELGLNLPTVMIDDFKAAYDATAYLIRKGHRRIAMIAGDMRDLCAGRKRYEGYLAACKDYGITVDESIIRFGDYKLASGYRLMNELLAEAGGSFTSVFAASDDMAVGAINCMADHQLRVPDDISVIGFDGNQMSDVIRPRLTTIQQPMDKIGQATVELLMELIEQNDHAQRSHPARTIVLEHELVEKASCRDIHERGGFLKS</sequence>
<comment type="caution">
    <text evidence="5">The sequence shown here is derived from an EMBL/GenBank/DDBJ whole genome shotgun (WGS) entry which is preliminary data.</text>
</comment>
<proteinExistence type="predicted"/>
<name>A0A081NU19_9BACL</name>
<evidence type="ECO:0000259" key="4">
    <source>
        <dbReference type="PROSITE" id="PS50932"/>
    </source>
</evidence>
<dbReference type="SMART" id="SM00354">
    <property type="entry name" value="HTH_LACI"/>
    <property type="match status" value="1"/>
</dbReference>
<dbReference type="eggNOG" id="COG1609">
    <property type="taxonomic scope" value="Bacteria"/>
</dbReference>
<dbReference type="InterPro" id="IPR028082">
    <property type="entry name" value="Peripla_BP_I"/>
</dbReference>
<dbReference type="AlphaFoldDB" id="A0A081NU19"/>
<dbReference type="GO" id="GO:0003700">
    <property type="term" value="F:DNA-binding transcription factor activity"/>
    <property type="evidence" value="ECO:0007669"/>
    <property type="project" value="TreeGrafter"/>
</dbReference>
<keyword evidence="3" id="KW-0804">Transcription</keyword>
<evidence type="ECO:0000256" key="2">
    <source>
        <dbReference type="ARBA" id="ARBA00023125"/>
    </source>
</evidence>
<evidence type="ECO:0000256" key="3">
    <source>
        <dbReference type="ARBA" id="ARBA00023163"/>
    </source>
</evidence>
<keyword evidence="1" id="KW-0805">Transcription regulation</keyword>
<gene>
    <name evidence="5" type="ORF">ET33_30190</name>
</gene>
<dbReference type="RefSeq" id="WP_036692986.1">
    <property type="nucleotide sequence ID" value="NZ_JNVM01000051.1"/>
</dbReference>
<dbReference type="GO" id="GO:0000976">
    <property type="term" value="F:transcription cis-regulatory region binding"/>
    <property type="evidence" value="ECO:0007669"/>
    <property type="project" value="TreeGrafter"/>
</dbReference>
<evidence type="ECO:0000313" key="5">
    <source>
        <dbReference type="EMBL" id="KEQ21942.1"/>
    </source>
</evidence>
<dbReference type="Pfam" id="PF00532">
    <property type="entry name" value="Peripla_BP_1"/>
    <property type="match status" value="1"/>
</dbReference>
<dbReference type="PRINTS" id="PR00036">
    <property type="entry name" value="HTHLACI"/>
</dbReference>
<evidence type="ECO:0000256" key="1">
    <source>
        <dbReference type="ARBA" id="ARBA00023015"/>
    </source>
</evidence>
<dbReference type="Proteomes" id="UP000028123">
    <property type="component" value="Unassembled WGS sequence"/>
</dbReference>
<dbReference type="InterPro" id="IPR000843">
    <property type="entry name" value="HTH_LacI"/>
</dbReference>
<evidence type="ECO:0000313" key="6">
    <source>
        <dbReference type="Proteomes" id="UP000028123"/>
    </source>
</evidence>
<dbReference type="EMBL" id="JNVM01000051">
    <property type="protein sequence ID" value="KEQ21942.1"/>
    <property type="molecule type" value="Genomic_DNA"/>
</dbReference>
<dbReference type="PROSITE" id="PS50932">
    <property type="entry name" value="HTH_LACI_2"/>
    <property type="match status" value="1"/>
</dbReference>
<dbReference type="InterPro" id="IPR001761">
    <property type="entry name" value="Peripla_BP/Lac1_sug-bd_dom"/>
</dbReference>
<dbReference type="PANTHER" id="PTHR30146:SF109">
    <property type="entry name" value="HTH-TYPE TRANSCRIPTIONAL REGULATOR GALS"/>
    <property type="match status" value="1"/>
</dbReference>
<accession>A0A081NU19</accession>
<dbReference type="OrthoDB" id="9784962at2"/>
<dbReference type="Gene3D" id="3.40.50.2300">
    <property type="match status" value="2"/>
</dbReference>
<reference evidence="5 6" key="1">
    <citation type="submission" date="2014-06" db="EMBL/GenBank/DDBJ databases">
        <title>Draft genome sequence of Paenibacillus sp. MSt1.</title>
        <authorList>
            <person name="Aw Y.K."/>
            <person name="Ong K.S."/>
            <person name="Gan H.M."/>
            <person name="Lee S.M."/>
        </authorList>
    </citation>
    <scope>NUCLEOTIDE SEQUENCE [LARGE SCALE GENOMIC DNA]</scope>
    <source>
        <strain evidence="5 6">MSt1</strain>
    </source>
</reference>
<dbReference type="PROSITE" id="PS00356">
    <property type="entry name" value="HTH_LACI_1"/>
    <property type="match status" value="1"/>
</dbReference>
<keyword evidence="2" id="KW-0238">DNA-binding</keyword>
<feature type="domain" description="HTH lacI-type" evidence="4">
    <location>
        <begin position="3"/>
        <end position="57"/>
    </location>
</feature>